<dbReference type="InterPro" id="IPR037171">
    <property type="entry name" value="NagB/RpiA_transferase-like"/>
</dbReference>
<protein>
    <submittedName>
        <fullName evidence="2">Putative 4-hydroxybutyrate CoA-transferase AbfT</fullName>
    </submittedName>
</protein>
<accession>A0A1Z4EU51</accession>
<organism evidence="2 3">
    <name type="scientific">[Mycobacterium] stephanolepidis</name>
    <dbReference type="NCBI Taxonomy" id="1520670"/>
    <lineage>
        <taxon>Bacteria</taxon>
        <taxon>Bacillati</taxon>
        <taxon>Actinomycetota</taxon>
        <taxon>Actinomycetes</taxon>
        <taxon>Mycobacteriales</taxon>
        <taxon>Mycobacteriaceae</taxon>
        <taxon>Mycobacteroides</taxon>
    </lineage>
</organism>
<keyword evidence="2" id="KW-0808">Transferase</keyword>
<evidence type="ECO:0000313" key="2">
    <source>
        <dbReference type="EMBL" id="BAX96472.1"/>
    </source>
</evidence>
<dbReference type="Proteomes" id="UP000217954">
    <property type="component" value="Chromosome"/>
</dbReference>
<dbReference type="EMBL" id="AP018165">
    <property type="protein sequence ID" value="BAX96472.1"/>
    <property type="molecule type" value="Genomic_DNA"/>
</dbReference>
<dbReference type="PANTHER" id="PTHR21432">
    <property type="entry name" value="ACETYL-COA HYDROLASE-RELATED"/>
    <property type="match status" value="1"/>
</dbReference>
<feature type="domain" description="Acetyl-CoA hydrolase/transferase C-terminal" evidence="1">
    <location>
        <begin position="277"/>
        <end position="432"/>
    </location>
</feature>
<dbReference type="PANTHER" id="PTHR21432:SF20">
    <property type="entry name" value="ACETYL-COA HYDROLASE"/>
    <property type="match status" value="1"/>
</dbReference>
<dbReference type="GO" id="GO:0006083">
    <property type="term" value="P:acetate metabolic process"/>
    <property type="evidence" value="ECO:0007669"/>
    <property type="project" value="InterPro"/>
</dbReference>
<proteinExistence type="predicted"/>
<dbReference type="SUPFAM" id="SSF100950">
    <property type="entry name" value="NagB/RpiA/CoA transferase-like"/>
    <property type="match status" value="2"/>
</dbReference>
<dbReference type="InterPro" id="IPR038460">
    <property type="entry name" value="AcetylCoA_hyd_C_sf"/>
</dbReference>
<sequence>MDAMPQELTAEQAAALLKPVDTLGIPLGPGQPPAFLRALGVRTDWTDLRVYGALLAVGTELFSRQGVHYLSGFFGPLERALRDMGADIEFAAADFRRFGPLLERQSPRVMTTVAAPPDADGWCSLSLHAGGTIGELRRAGADPERLLIAEVSEGYPRTFGFGEDHRHALHMDEIDILLRSTDAPLALPGGDAEPSDVDRAIAQYAVAFIGPGATLQTGIGAIPNQIATLLAEGDGGGYGLHSEMFTDGCMHLHRAGKITNTGKGQYDGVSVTTFAFGSPQLYEWLDGNSDVAFLPVEIVNAPEVIGANNDMISINGALSIDIQGQVVADTINGGQFSGIGGAEDFVAGAGLELSDRSLICLPSTFEKDGVLQSRIVPWFGPGAVITTPRHQVDVIITEYGAAELEGRTVRERGEALASIAHPQFRDDLLAAAERASNGRSPVS</sequence>
<keyword evidence="3" id="KW-1185">Reference proteome</keyword>
<dbReference type="Gene3D" id="3.40.1080.20">
    <property type="entry name" value="Acetyl-CoA hydrolase/transferase C-terminal domain"/>
    <property type="match status" value="1"/>
</dbReference>
<dbReference type="Pfam" id="PF13336">
    <property type="entry name" value="AcetylCoA_hyd_C"/>
    <property type="match status" value="1"/>
</dbReference>
<reference evidence="2 3" key="2">
    <citation type="journal article" date="2017" name="Int. J. Syst. Evol. Microbiol.">
        <title>Mycobacterium stephanolepidis sp. nov., a rapidly growing species related to Mycobacterium chelonae, isolated from marine teleost fish, Stephanolepis cirrhifer.</title>
        <authorList>
            <person name="Fukano H."/>
            <person name="Wada S."/>
            <person name="Kurata O."/>
            <person name="Katayama K."/>
            <person name="Fujiwara N."/>
            <person name="Hoshino Y."/>
        </authorList>
    </citation>
    <scope>NUCLEOTIDE SEQUENCE [LARGE SCALE GENOMIC DNA]</scope>
    <source>
        <strain evidence="2 3">NJB0901</strain>
    </source>
</reference>
<evidence type="ECO:0000313" key="3">
    <source>
        <dbReference type="Proteomes" id="UP000217954"/>
    </source>
</evidence>
<evidence type="ECO:0000259" key="1">
    <source>
        <dbReference type="Pfam" id="PF13336"/>
    </source>
</evidence>
<dbReference type="KEGG" id="mste:MSTE_01142"/>
<dbReference type="InterPro" id="IPR026888">
    <property type="entry name" value="AcetylCoA_hyd_C"/>
</dbReference>
<dbReference type="Gene3D" id="3.40.1080.10">
    <property type="entry name" value="Glutaconate Coenzyme A-transferase"/>
    <property type="match status" value="1"/>
</dbReference>
<reference evidence="3" key="1">
    <citation type="journal article" date="2017" name="Genome Announc.">
        <title>Complete Genome Sequence of Mycobacterium stephanolepidis.</title>
        <authorList>
            <person name="Fukano H."/>
            <person name="Yoshida M."/>
            <person name="Katayama Y."/>
            <person name="Omatsu T."/>
            <person name="Mizutani T."/>
            <person name="Kurata O."/>
            <person name="Wada S."/>
            <person name="Hoshino Y."/>
        </authorList>
    </citation>
    <scope>NUCLEOTIDE SEQUENCE [LARGE SCALE GENOMIC DNA]</scope>
    <source>
        <strain evidence="3">NJB0901</strain>
    </source>
</reference>
<name>A0A1Z4EU51_9MYCO</name>
<dbReference type="InterPro" id="IPR046433">
    <property type="entry name" value="ActCoA_hydro"/>
</dbReference>
<dbReference type="AlphaFoldDB" id="A0A1Z4EU51"/>
<dbReference type="Gene3D" id="3.30.750.70">
    <property type="entry name" value="4-hydroxybutyrate coenzyme like domains"/>
    <property type="match status" value="1"/>
</dbReference>
<gene>
    <name evidence="2" type="ORF">MSTE_01142</name>
</gene>
<dbReference type="GO" id="GO:0008775">
    <property type="term" value="F:acetate CoA-transferase activity"/>
    <property type="evidence" value="ECO:0007669"/>
    <property type="project" value="InterPro"/>
</dbReference>